<proteinExistence type="predicted"/>
<dbReference type="EMBL" id="KM886867">
    <property type="protein sequence ID" value="AJA34136.1"/>
    <property type="molecule type" value="Genomic_DNA"/>
</dbReference>
<dbReference type="GO" id="GO:0016787">
    <property type="term" value="F:hydrolase activity"/>
    <property type="evidence" value="ECO:0007669"/>
    <property type="project" value="UniProtKB-KW"/>
</dbReference>
<reference evidence="4 5" key="2">
    <citation type="submission" date="2016-11" db="EMBL/GenBank/DDBJ databases">
        <title>Interaction between Lactobacillus species and yeast in water kefir.</title>
        <authorList>
            <person name="Behr J."/>
            <person name="Xu D."/>
            <person name="Vogel R.F."/>
        </authorList>
    </citation>
    <scope>NUCLEOTIDE SEQUENCE [LARGE SCALE GENOMIC DNA]</scope>
    <source>
        <strain evidence="4 5">TMW 1.1827</strain>
    </source>
</reference>
<reference evidence="3" key="1">
    <citation type="journal article" date="2014" name="Appl. Environ. Microbiol.">
        <title>Detection and genomic characterization of motility in Lactobacillus curvatus: confirmation of motility in a species outside the Lactobacillus salivarius clade.</title>
        <authorList>
            <person name="Cousin F.J."/>
            <person name="Lynch S.M."/>
            <person name="Harris H.M."/>
            <person name="McCann A."/>
            <person name="Lynch D.B."/>
            <person name="Neville B.A."/>
            <person name="Irisawa T."/>
            <person name="Okada S."/>
            <person name="Endo A."/>
            <person name="O'Toole P.W."/>
        </authorList>
    </citation>
    <scope>NUCLEOTIDE SEQUENCE</scope>
    <source>
        <strain evidence="3">ATCC 700692</strain>
    </source>
</reference>
<dbReference type="GO" id="GO:0006935">
    <property type="term" value="P:chemotaxis"/>
    <property type="evidence" value="ECO:0007669"/>
    <property type="project" value="UniProtKB-KW"/>
</dbReference>
<dbReference type="CDD" id="cd17909">
    <property type="entry name" value="CheC_ClassI"/>
    <property type="match status" value="1"/>
</dbReference>
<dbReference type="AlphaFoldDB" id="A0A0A7RFW6"/>
<dbReference type="PANTHER" id="PTHR43693:SF1">
    <property type="entry name" value="PROTEIN PHOSPHATASE CHEZ"/>
    <property type="match status" value="1"/>
</dbReference>
<evidence type="ECO:0000313" key="3">
    <source>
        <dbReference type="EMBL" id="AJA34136.1"/>
    </source>
</evidence>
<accession>A0A0A7RFW6</accession>
<protein>
    <submittedName>
        <fullName evidence="3">Chemotaxis protein CheC</fullName>
    </submittedName>
</protein>
<dbReference type="EMBL" id="CP018180">
    <property type="protein sequence ID" value="AUJ33028.1"/>
    <property type="molecule type" value="Genomic_DNA"/>
</dbReference>
<dbReference type="Proteomes" id="UP000324497">
    <property type="component" value="Chromosome"/>
</dbReference>
<organism evidence="3">
    <name type="scientific">Liquorilactobacillus nagelii</name>
    <dbReference type="NCBI Taxonomy" id="82688"/>
    <lineage>
        <taxon>Bacteria</taxon>
        <taxon>Bacillati</taxon>
        <taxon>Bacillota</taxon>
        <taxon>Bacilli</taxon>
        <taxon>Lactobacillales</taxon>
        <taxon>Lactobacillaceae</taxon>
        <taxon>Liquorilactobacillus</taxon>
    </lineage>
</organism>
<evidence type="ECO:0000256" key="2">
    <source>
        <dbReference type="ARBA" id="ARBA00022801"/>
    </source>
</evidence>
<sequence>MKYTDLQIDGLREMINIGGGNAATSISKMVDEKIDMKIPEVAILSYQELYQKVMADDVEVYGVISKIVGEYQGAILFVVTDQAIDQLAGLILKGTEASWDVKLSAVSELSNIIANSFLNAIGRLLDVQLISSLPQVKNDFFGALISSAYLAFDQYDEQVMVIRNEFTYAEKKLDASLFLIPEEGVLDNLIKSLGV</sequence>
<dbReference type="PANTHER" id="PTHR43693">
    <property type="entry name" value="PROTEIN PHOSPHATASE CHEZ"/>
    <property type="match status" value="1"/>
</dbReference>
<dbReference type="RefSeq" id="WP_057885001.1">
    <property type="nucleotide sequence ID" value="NZ_CP018180.1"/>
</dbReference>
<evidence type="ECO:0000313" key="4">
    <source>
        <dbReference type="EMBL" id="AUJ33028.1"/>
    </source>
</evidence>
<dbReference type="InterPro" id="IPR028976">
    <property type="entry name" value="CheC-like_sf"/>
</dbReference>
<dbReference type="InterPro" id="IPR050992">
    <property type="entry name" value="CheZ_family_phosphatases"/>
</dbReference>
<evidence type="ECO:0000313" key="5">
    <source>
        <dbReference type="Proteomes" id="UP000324497"/>
    </source>
</evidence>
<dbReference type="SUPFAM" id="SSF103039">
    <property type="entry name" value="CheC-like"/>
    <property type="match status" value="1"/>
</dbReference>
<dbReference type="GeneID" id="78522813"/>
<gene>
    <name evidence="3" type="primary">cheC</name>
    <name evidence="4" type="ORF">BSQ50_11020</name>
</gene>
<keyword evidence="2" id="KW-0378">Hydrolase</keyword>
<dbReference type="KEGG" id="lng:BSQ50_11020"/>
<keyword evidence="1" id="KW-0145">Chemotaxis</keyword>
<keyword evidence="5" id="KW-1185">Reference proteome</keyword>
<name>A0A0A7RFW6_9LACO</name>
<evidence type="ECO:0000256" key="1">
    <source>
        <dbReference type="ARBA" id="ARBA00022500"/>
    </source>
</evidence>
<dbReference type="Gene3D" id="3.40.1550.10">
    <property type="entry name" value="CheC-like"/>
    <property type="match status" value="1"/>
</dbReference>